<evidence type="ECO:0000259" key="1">
    <source>
        <dbReference type="Pfam" id="PF02464"/>
    </source>
</evidence>
<dbReference type="OrthoDB" id="9801454at2"/>
<dbReference type="EMBL" id="MBPK01000045">
    <property type="protein sequence ID" value="PKT79956.1"/>
    <property type="molecule type" value="Genomic_DNA"/>
</dbReference>
<dbReference type="STRING" id="556267.HWAG_01245"/>
<gene>
    <name evidence="2" type="ORF">BCM31_08260</name>
</gene>
<organism evidence="2 3">
    <name type="scientific">Helicobacter winghamensis</name>
    <dbReference type="NCBI Taxonomy" id="157268"/>
    <lineage>
        <taxon>Bacteria</taxon>
        <taxon>Pseudomonadati</taxon>
        <taxon>Campylobacterota</taxon>
        <taxon>Epsilonproteobacteria</taxon>
        <taxon>Campylobacterales</taxon>
        <taxon>Helicobacteraceae</taxon>
        <taxon>Helicobacter</taxon>
    </lineage>
</organism>
<dbReference type="Gene3D" id="3.90.950.20">
    <property type="entry name" value="CinA-like"/>
    <property type="match status" value="1"/>
</dbReference>
<dbReference type="AlphaFoldDB" id="A0A2N3PHJ9"/>
<proteinExistence type="predicted"/>
<reference evidence="2 3" key="1">
    <citation type="submission" date="2016-07" db="EMBL/GenBank/DDBJ databases">
        <title>Detection of Helicobacter winghamensis from caecal content of red fox (Vulpes vulpes).</title>
        <authorList>
            <person name="Zanoni R.G."/>
            <person name="Florio D."/>
            <person name="Caffara M."/>
            <person name="Renzi M."/>
            <person name="Parisi A."/>
            <person name="Pasquali F."/>
            <person name="Manfreda G."/>
        </authorList>
    </citation>
    <scope>NUCLEOTIDE SEQUENCE [LARGE SCALE GENOMIC DNA]</scope>
    <source>
        <strain evidence="2 3">295_13</strain>
    </source>
</reference>
<protein>
    <recommendedName>
        <fullName evidence="1">CinA C-terminal domain-containing protein</fullName>
    </recommendedName>
</protein>
<dbReference type="GeneID" id="97290656"/>
<name>A0A2N3PHJ9_9HELI</name>
<evidence type="ECO:0000313" key="2">
    <source>
        <dbReference type="EMBL" id="PKT79956.1"/>
    </source>
</evidence>
<feature type="domain" description="CinA C-terminal" evidence="1">
    <location>
        <begin position="190"/>
        <end position="340"/>
    </location>
</feature>
<dbReference type="NCBIfam" id="TIGR00199">
    <property type="entry name" value="PncC_domain"/>
    <property type="match status" value="1"/>
</dbReference>
<comment type="caution">
    <text evidence="2">The sequence shown here is derived from an EMBL/GenBank/DDBJ whole genome shotgun (WGS) entry which is preliminary data.</text>
</comment>
<dbReference type="InterPro" id="IPR036653">
    <property type="entry name" value="CinA-like_C"/>
</dbReference>
<dbReference type="InterPro" id="IPR008136">
    <property type="entry name" value="CinA_C"/>
</dbReference>
<dbReference type="Proteomes" id="UP000233350">
    <property type="component" value="Unassembled WGS sequence"/>
</dbReference>
<keyword evidence="3" id="KW-1185">Reference proteome</keyword>
<evidence type="ECO:0000313" key="3">
    <source>
        <dbReference type="Proteomes" id="UP000233350"/>
    </source>
</evidence>
<accession>A0A2N3PHJ9</accession>
<dbReference type="Pfam" id="PF02464">
    <property type="entry name" value="CinA"/>
    <property type="match status" value="1"/>
</dbReference>
<dbReference type="RefSeq" id="WP_006802941.1">
    <property type="nucleotide sequence ID" value="NZ_CABKOI010000019.1"/>
</dbReference>
<sequence>MNLLICVGENYRDFAPLNQYVQNTARTMFGVLDSIFYLQEVKDIFGSIQERLNIYSKCLIIAPKEMFDDILQAFLISNKRMESNNVICVENAQLQVILLDLQNAAQQELTQLFSVVGENMESFLYLYPLGVDATSAQMLLGGIAKDFGVCVNALNTQSHLGVLSARNGDLQGFRLAVKEAFGEKIFLTFDLARSVIELLEKRNLKITSAESCTGGLIATTLTRQSGASAVFDGGVISYANVIKEEWLSVEAQNLAQFGAVSEAVVRDMLNGALKLSGSDFALATSGVAGPSGGSASKPVGTVYIGAKSIEGLEIIERLHFSGDRNFIQEQATLYAYLLFLRIFFKNY</sequence>
<dbReference type="SUPFAM" id="SSF142433">
    <property type="entry name" value="CinA-like"/>
    <property type="match status" value="1"/>
</dbReference>